<reference evidence="1 4" key="2">
    <citation type="journal article" date="2019" name="Nat. Med.">
        <title>A library of human gut bacterial isolates paired with longitudinal multiomics data enables mechanistic microbiome research.</title>
        <authorList>
            <person name="Poyet M."/>
            <person name="Groussin M."/>
            <person name="Gibbons S.M."/>
            <person name="Avila-Pacheco J."/>
            <person name="Jiang X."/>
            <person name="Kearney S.M."/>
            <person name="Perrotta A.R."/>
            <person name="Berdy B."/>
            <person name="Zhao S."/>
            <person name="Lieberman T.D."/>
            <person name="Swanson P.K."/>
            <person name="Smith M."/>
            <person name="Roesemann S."/>
            <person name="Alexander J.E."/>
            <person name="Rich S.A."/>
            <person name="Livny J."/>
            <person name="Vlamakis H."/>
            <person name="Clish C."/>
            <person name="Bullock K."/>
            <person name="Deik A."/>
            <person name="Scott J."/>
            <person name="Pierce K.A."/>
            <person name="Xavier R.J."/>
            <person name="Alm E.J."/>
        </authorList>
    </citation>
    <scope>NUCLEOTIDE SEQUENCE [LARGE SCALE GENOMIC DNA]</scope>
    <source>
        <strain evidence="1 4">BIOML-A73</strain>
    </source>
</reference>
<dbReference type="GO" id="GO:0004519">
    <property type="term" value="F:endonuclease activity"/>
    <property type="evidence" value="ECO:0007669"/>
    <property type="project" value="InterPro"/>
</dbReference>
<dbReference type="EMBL" id="WDER01000033">
    <property type="protein sequence ID" value="KAB6082012.1"/>
    <property type="molecule type" value="Genomic_DNA"/>
</dbReference>
<gene>
    <name evidence="2" type="ORF">DW027_19035</name>
    <name evidence="1" type="ORF">GA560_13085</name>
</gene>
<dbReference type="Proteomes" id="UP000284495">
    <property type="component" value="Unassembled WGS sequence"/>
</dbReference>
<dbReference type="GO" id="GO:0110001">
    <property type="term" value="C:toxin-antitoxin complex"/>
    <property type="evidence" value="ECO:0007669"/>
    <property type="project" value="InterPro"/>
</dbReference>
<sequence length="97" mass="11016">MILSNKLLLSDFVRKHSQAVKPLNAWVEKVAEAVWQSHNDVKATFPSADYVKNGRYVFNIGGNKYRIVAVVLFIGGVMELRFVGTHEEYDKIDCSEI</sequence>
<dbReference type="GO" id="GO:0003723">
    <property type="term" value="F:RNA binding"/>
    <property type="evidence" value="ECO:0007669"/>
    <property type="project" value="InterPro"/>
</dbReference>
<dbReference type="EMBL" id="QROO01000028">
    <property type="protein sequence ID" value="RHL34513.1"/>
    <property type="molecule type" value="Genomic_DNA"/>
</dbReference>
<dbReference type="Pfam" id="PF09907">
    <property type="entry name" value="HigB_toxin"/>
    <property type="match status" value="1"/>
</dbReference>
<accession>A0A415KE39</accession>
<evidence type="ECO:0000313" key="4">
    <source>
        <dbReference type="Proteomes" id="UP000474077"/>
    </source>
</evidence>
<dbReference type="InterPro" id="IPR018669">
    <property type="entry name" value="Toxin_HigB"/>
</dbReference>
<dbReference type="Proteomes" id="UP000474077">
    <property type="component" value="Unassembled WGS sequence"/>
</dbReference>
<evidence type="ECO:0000313" key="3">
    <source>
        <dbReference type="Proteomes" id="UP000284495"/>
    </source>
</evidence>
<evidence type="ECO:0000313" key="2">
    <source>
        <dbReference type="EMBL" id="RHL34513.1"/>
    </source>
</evidence>
<comment type="caution">
    <text evidence="2">The sequence shown here is derived from an EMBL/GenBank/DDBJ whole genome shotgun (WGS) entry which is preliminary data.</text>
</comment>
<organism evidence="2 3">
    <name type="scientific">Bacteroides xylanisolvens</name>
    <dbReference type="NCBI Taxonomy" id="371601"/>
    <lineage>
        <taxon>Bacteria</taxon>
        <taxon>Pseudomonadati</taxon>
        <taxon>Bacteroidota</taxon>
        <taxon>Bacteroidia</taxon>
        <taxon>Bacteroidales</taxon>
        <taxon>Bacteroidaceae</taxon>
        <taxon>Bacteroides</taxon>
    </lineage>
</organism>
<protein>
    <submittedName>
        <fullName evidence="2">Type II toxin-antitoxin system HigB family toxin</fullName>
    </submittedName>
</protein>
<reference evidence="2 3" key="1">
    <citation type="submission" date="2018-08" db="EMBL/GenBank/DDBJ databases">
        <title>A genome reference for cultivated species of the human gut microbiota.</title>
        <authorList>
            <person name="Zou Y."/>
            <person name="Xue W."/>
            <person name="Luo G."/>
        </authorList>
    </citation>
    <scope>NUCLEOTIDE SEQUENCE [LARGE SCALE GENOMIC DNA]</scope>
    <source>
        <strain evidence="2 3">AF38-2</strain>
    </source>
</reference>
<evidence type="ECO:0000313" key="1">
    <source>
        <dbReference type="EMBL" id="KAB6082012.1"/>
    </source>
</evidence>
<dbReference type="AlphaFoldDB" id="A0A415KE39"/>
<proteinExistence type="predicted"/>
<dbReference type="RefSeq" id="WP_049703307.1">
    <property type="nucleotide sequence ID" value="NZ_JAASHA010000020.1"/>
</dbReference>
<name>A0A415KE39_9BACE</name>